<keyword evidence="2" id="KW-0238">DNA-binding</keyword>
<dbReference type="EMBL" id="BLRU01000017">
    <property type="protein sequence ID" value="GFP18852.1"/>
    <property type="molecule type" value="Genomic_DNA"/>
</dbReference>
<evidence type="ECO:0000256" key="1">
    <source>
        <dbReference type="ARBA" id="ARBA00023015"/>
    </source>
</evidence>
<dbReference type="InterPro" id="IPR050397">
    <property type="entry name" value="Env_Response_Regulators"/>
</dbReference>
<dbReference type="Pfam" id="PF13545">
    <property type="entry name" value="HTH_Crp_2"/>
    <property type="match status" value="1"/>
</dbReference>
<evidence type="ECO:0000313" key="9">
    <source>
        <dbReference type="Proteomes" id="UP000588083"/>
    </source>
</evidence>
<comment type="caution">
    <text evidence="6">The sequence shown here is derived from an EMBL/GenBank/DDBJ whole genome shotgun (WGS) entry which is preliminary data.</text>
</comment>
<dbReference type="Gene3D" id="2.60.120.10">
    <property type="entry name" value="Jelly Rolls"/>
    <property type="match status" value="1"/>
</dbReference>
<dbReference type="Gene3D" id="1.10.10.10">
    <property type="entry name" value="Winged helix-like DNA-binding domain superfamily/Winged helix DNA-binding domain"/>
    <property type="match status" value="1"/>
</dbReference>
<reference evidence="8 9" key="1">
    <citation type="journal article" date="2020" name="Front. Microbiol.">
        <title>Single-cell genomics of novel Actinobacteria with the Wood-Ljungdahl pathway discovered in a serpentinizing system.</title>
        <authorList>
            <person name="Merino N."/>
            <person name="Kawai M."/>
            <person name="Boyd E.S."/>
            <person name="Colman D.R."/>
            <person name="McGlynn S.E."/>
            <person name="Nealson K.H."/>
            <person name="Kurokawa K."/>
            <person name="Hongoh Y."/>
        </authorList>
    </citation>
    <scope>NUCLEOTIDE SEQUENCE [LARGE SCALE GENOMIC DNA]</scope>
    <source>
        <strain evidence="6 8">S03</strain>
        <strain evidence="7 9">S34</strain>
    </source>
</reference>
<feature type="domain" description="HTH crp-type" evidence="5">
    <location>
        <begin position="181"/>
        <end position="265"/>
    </location>
</feature>
<dbReference type="GO" id="GO:0003677">
    <property type="term" value="F:DNA binding"/>
    <property type="evidence" value="ECO:0007669"/>
    <property type="project" value="UniProtKB-KW"/>
</dbReference>
<evidence type="ECO:0000256" key="2">
    <source>
        <dbReference type="ARBA" id="ARBA00023125"/>
    </source>
</evidence>
<dbReference type="InterPro" id="IPR036390">
    <property type="entry name" value="WH_DNA-bd_sf"/>
</dbReference>
<evidence type="ECO:0000259" key="4">
    <source>
        <dbReference type="PROSITE" id="PS50042"/>
    </source>
</evidence>
<dbReference type="SUPFAM" id="SSF46785">
    <property type="entry name" value="Winged helix' DNA-binding domain"/>
    <property type="match status" value="1"/>
</dbReference>
<evidence type="ECO:0000256" key="3">
    <source>
        <dbReference type="ARBA" id="ARBA00023163"/>
    </source>
</evidence>
<organism evidence="6 8">
    <name type="scientific">Candidatus Hakubella thermalkaliphila</name>
    <dbReference type="NCBI Taxonomy" id="2754717"/>
    <lineage>
        <taxon>Bacteria</taxon>
        <taxon>Bacillati</taxon>
        <taxon>Actinomycetota</taxon>
        <taxon>Actinomycetota incertae sedis</taxon>
        <taxon>Candidatus Hakubellales</taxon>
        <taxon>Candidatus Hakubellaceae</taxon>
        <taxon>Candidatus Hakubella</taxon>
    </lineage>
</organism>
<dbReference type="SMART" id="SM00100">
    <property type="entry name" value="cNMP"/>
    <property type="match status" value="1"/>
</dbReference>
<dbReference type="Proteomes" id="UP000588083">
    <property type="component" value="Unassembled WGS sequence"/>
</dbReference>
<dbReference type="Proteomes" id="UP000574717">
    <property type="component" value="Unassembled WGS sequence"/>
</dbReference>
<keyword evidence="3" id="KW-0804">Transcription</keyword>
<accession>A0A6V8NF17</accession>
<dbReference type="InterPro" id="IPR014710">
    <property type="entry name" value="RmlC-like_jellyroll"/>
</dbReference>
<keyword evidence="6" id="KW-0675">Receptor</keyword>
<protein>
    <submittedName>
        <fullName evidence="6">CRP/FNR family transcriptional regulator, cyclic AMP receptor protein</fullName>
    </submittedName>
</protein>
<sequence>MREHARRAQADQFERQQHCAIHSHKSPKDNGIKTMVTSVDFLKKISCFASLEPSDLEKIKSLVSEKRFPRNEIIFLEGDPCPGMHFVISGRVKIFKTSVEGKEQILRIMEPFDSFNDVPLFDGGPNPACAQAIEPSVIYIVRKENMLSIIRDYPSVALALLRVFAQRLRHLTLLVEGLSFRRVTSRLARILLQYAEGYGESPARATSVTLQSPPRALGLKQRITQQELAAMVGTAREVISRSLKTLEEEGAIKMERHKILIHDPQLLKEISDRS</sequence>
<dbReference type="InterPro" id="IPR000595">
    <property type="entry name" value="cNMP-bd_dom"/>
</dbReference>
<name>A0A6V8NF17_9ACTN</name>
<dbReference type="AlphaFoldDB" id="A0A6V8NF17"/>
<dbReference type="GO" id="GO:0003700">
    <property type="term" value="F:DNA-binding transcription factor activity"/>
    <property type="evidence" value="ECO:0007669"/>
    <property type="project" value="TreeGrafter"/>
</dbReference>
<feature type="domain" description="Cyclic nucleotide-binding" evidence="4">
    <location>
        <begin position="47"/>
        <end position="167"/>
    </location>
</feature>
<dbReference type="Pfam" id="PF00027">
    <property type="entry name" value="cNMP_binding"/>
    <property type="match status" value="1"/>
</dbReference>
<dbReference type="SUPFAM" id="SSF51206">
    <property type="entry name" value="cAMP-binding domain-like"/>
    <property type="match status" value="1"/>
</dbReference>
<evidence type="ECO:0000259" key="5">
    <source>
        <dbReference type="PROSITE" id="PS51063"/>
    </source>
</evidence>
<dbReference type="RefSeq" id="WP_176231674.1">
    <property type="nucleotide sequence ID" value="NZ_BLRU01000017.1"/>
</dbReference>
<dbReference type="PROSITE" id="PS51063">
    <property type="entry name" value="HTH_CRP_2"/>
    <property type="match status" value="1"/>
</dbReference>
<evidence type="ECO:0000313" key="8">
    <source>
        <dbReference type="Proteomes" id="UP000574717"/>
    </source>
</evidence>
<dbReference type="PANTHER" id="PTHR24567">
    <property type="entry name" value="CRP FAMILY TRANSCRIPTIONAL REGULATORY PROTEIN"/>
    <property type="match status" value="1"/>
</dbReference>
<proteinExistence type="predicted"/>
<keyword evidence="1" id="KW-0805">Transcription regulation</keyword>
<dbReference type="EMBL" id="BLRZ01000008">
    <property type="protein sequence ID" value="GFP29369.1"/>
    <property type="molecule type" value="Genomic_DNA"/>
</dbReference>
<evidence type="ECO:0000313" key="7">
    <source>
        <dbReference type="EMBL" id="GFP29369.1"/>
    </source>
</evidence>
<evidence type="ECO:0000313" key="6">
    <source>
        <dbReference type="EMBL" id="GFP18852.1"/>
    </source>
</evidence>
<dbReference type="CDD" id="cd00038">
    <property type="entry name" value="CAP_ED"/>
    <property type="match status" value="1"/>
</dbReference>
<keyword evidence="9" id="KW-1185">Reference proteome</keyword>
<dbReference type="InterPro" id="IPR012318">
    <property type="entry name" value="HTH_CRP"/>
</dbReference>
<dbReference type="SMART" id="SM00419">
    <property type="entry name" value="HTH_CRP"/>
    <property type="match status" value="1"/>
</dbReference>
<dbReference type="InterPro" id="IPR036388">
    <property type="entry name" value="WH-like_DNA-bd_sf"/>
</dbReference>
<dbReference type="GO" id="GO:0005829">
    <property type="term" value="C:cytosol"/>
    <property type="evidence" value="ECO:0007669"/>
    <property type="project" value="TreeGrafter"/>
</dbReference>
<gene>
    <name evidence="6" type="ORF">HKBW3S03_00357</name>
    <name evidence="7" type="ORF">HKBW3S34_00289</name>
</gene>
<dbReference type="PROSITE" id="PS50042">
    <property type="entry name" value="CNMP_BINDING_3"/>
    <property type="match status" value="1"/>
</dbReference>
<dbReference type="InterPro" id="IPR018490">
    <property type="entry name" value="cNMP-bd_dom_sf"/>
</dbReference>
<dbReference type="PANTHER" id="PTHR24567:SF68">
    <property type="entry name" value="DNA-BINDING TRANSCRIPTIONAL DUAL REGULATOR CRP"/>
    <property type="match status" value="1"/>
</dbReference>